<gene>
    <name evidence="14" type="primary">plsB</name>
    <name evidence="16" type="ORF">CNE99_01915</name>
</gene>
<dbReference type="UniPathway" id="UPA00557">
    <property type="reaction ID" value="UER00612"/>
</dbReference>
<keyword evidence="11 14" id="KW-1208">Phospholipid metabolism</keyword>
<evidence type="ECO:0000313" key="16">
    <source>
        <dbReference type="EMBL" id="PDH41271.1"/>
    </source>
</evidence>
<dbReference type="Proteomes" id="UP000219327">
    <property type="component" value="Unassembled WGS sequence"/>
</dbReference>
<dbReference type="CDD" id="cd07993">
    <property type="entry name" value="LPLAT_DHAPAT-like"/>
    <property type="match status" value="1"/>
</dbReference>
<dbReference type="NCBIfam" id="TIGR03703">
    <property type="entry name" value="plsB"/>
    <property type="match status" value="1"/>
</dbReference>
<evidence type="ECO:0000256" key="13">
    <source>
        <dbReference type="ARBA" id="ARBA00048427"/>
    </source>
</evidence>
<dbReference type="Pfam" id="PF01553">
    <property type="entry name" value="Acyltransferase"/>
    <property type="match status" value="1"/>
</dbReference>
<name>A0A2A5WXX2_9GAMM</name>
<dbReference type="PANTHER" id="PTHR12563">
    <property type="entry name" value="GLYCEROL-3-PHOSPHATE ACYLTRANSFERASE"/>
    <property type="match status" value="1"/>
</dbReference>
<dbReference type="NCBIfam" id="NF003441">
    <property type="entry name" value="PRK04974.1"/>
    <property type="match status" value="1"/>
</dbReference>
<comment type="similarity">
    <text evidence="4 14">Belongs to the GPAT/DAPAT family.</text>
</comment>
<evidence type="ECO:0000256" key="10">
    <source>
        <dbReference type="ARBA" id="ARBA00023209"/>
    </source>
</evidence>
<dbReference type="PIRSF" id="PIRSF000437">
    <property type="entry name" value="GPAT_DHAPAT"/>
    <property type="match status" value="1"/>
</dbReference>
<evidence type="ECO:0000256" key="1">
    <source>
        <dbReference type="ARBA" id="ARBA00004413"/>
    </source>
</evidence>
<evidence type="ECO:0000256" key="12">
    <source>
        <dbReference type="ARBA" id="ARBA00023315"/>
    </source>
</evidence>
<accession>A0A2A5WXX2</accession>
<comment type="pathway">
    <text evidence="2 14">Phospholipid metabolism; CDP-diacylglycerol biosynthesis; CDP-diacylglycerol from sn-glycerol 3-phosphate: step 1/3.</text>
</comment>
<evidence type="ECO:0000256" key="4">
    <source>
        <dbReference type="ARBA" id="ARBA00007937"/>
    </source>
</evidence>
<evidence type="ECO:0000256" key="14">
    <source>
        <dbReference type="HAMAP-Rule" id="MF_00393"/>
    </source>
</evidence>
<evidence type="ECO:0000256" key="5">
    <source>
        <dbReference type="ARBA" id="ARBA00013113"/>
    </source>
</evidence>
<keyword evidence="8 14" id="KW-0808">Transferase</keyword>
<evidence type="ECO:0000256" key="3">
    <source>
        <dbReference type="ARBA" id="ARBA00005189"/>
    </source>
</evidence>
<comment type="domain">
    <text evidence="14">The HXXXXD motif is essential for acyltransferase activity and may constitute the binding site for the phosphate moiety of the glycerol-3-phosphate.</text>
</comment>
<dbReference type="GO" id="GO:0005886">
    <property type="term" value="C:plasma membrane"/>
    <property type="evidence" value="ECO:0007669"/>
    <property type="project" value="UniProtKB-SubCell"/>
</dbReference>
<dbReference type="SMART" id="SM00563">
    <property type="entry name" value="PlsC"/>
    <property type="match status" value="1"/>
</dbReference>
<evidence type="ECO:0000256" key="6">
    <source>
        <dbReference type="ARBA" id="ARBA00013432"/>
    </source>
</evidence>
<feature type="short sequence motif" description="HXXXXD motif" evidence="14">
    <location>
        <begin position="324"/>
        <end position="329"/>
    </location>
</feature>
<dbReference type="AlphaFoldDB" id="A0A2A5WXX2"/>
<comment type="catalytic activity">
    <reaction evidence="13 14">
        <text>sn-glycerol 3-phosphate + an acyl-CoA = a 1-acyl-sn-glycero-3-phosphate + CoA</text>
        <dbReference type="Rhea" id="RHEA:15325"/>
        <dbReference type="ChEBI" id="CHEBI:57287"/>
        <dbReference type="ChEBI" id="CHEBI:57597"/>
        <dbReference type="ChEBI" id="CHEBI:57970"/>
        <dbReference type="ChEBI" id="CHEBI:58342"/>
        <dbReference type="EC" id="2.3.1.15"/>
    </reaction>
</comment>
<evidence type="ECO:0000256" key="11">
    <source>
        <dbReference type="ARBA" id="ARBA00023264"/>
    </source>
</evidence>
<dbReference type="EC" id="2.3.1.15" evidence="5 14"/>
<comment type="pathway">
    <text evidence="3">Lipid metabolism.</text>
</comment>
<keyword evidence="14" id="KW-0443">Lipid metabolism</keyword>
<keyword evidence="12 14" id="KW-0012">Acyltransferase</keyword>
<dbReference type="InterPro" id="IPR028354">
    <property type="entry name" value="GPAT_PlsB"/>
</dbReference>
<evidence type="ECO:0000256" key="2">
    <source>
        <dbReference type="ARBA" id="ARBA00004765"/>
    </source>
</evidence>
<keyword evidence="10 14" id="KW-0594">Phospholipid biosynthesis</keyword>
<feature type="domain" description="Phospholipid/glycerol acyltransferase" evidence="15">
    <location>
        <begin position="319"/>
        <end position="446"/>
    </location>
</feature>
<keyword evidence="9 14" id="KW-0472">Membrane</keyword>
<protein>
    <recommendedName>
        <fullName evidence="6 14">Glycerol-3-phosphate acyltransferase</fullName>
        <shortName evidence="14">GPAT</shortName>
        <ecNumber evidence="5 14">2.3.1.15</ecNumber>
    </recommendedName>
</protein>
<dbReference type="HAMAP" id="MF_00393">
    <property type="entry name" value="Glyc3P_acyltrans"/>
    <property type="match status" value="1"/>
</dbReference>
<proteinExistence type="inferred from homology"/>
<evidence type="ECO:0000256" key="9">
    <source>
        <dbReference type="ARBA" id="ARBA00023136"/>
    </source>
</evidence>
<dbReference type="GO" id="GO:0016024">
    <property type="term" value="P:CDP-diacylglycerol biosynthetic process"/>
    <property type="evidence" value="ECO:0007669"/>
    <property type="project" value="UniProtKB-UniRule"/>
</dbReference>
<reference evidence="16 17" key="1">
    <citation type="submission" date="2017-08" db="EMBL/GenBank/DDBJ databases">
        <title>Fine stratification of microbial communities through a metagenomic profile of the photic zone.</title>
        <authorList>
            <person name="Haro-Moreno J.M."/>
            <person name="Lopez-Perez M."/>
            <person name="De La Torre J."/>
            <person name="Picazo A."/>
            <person name="Camacho A."/>
            <person name="Rodriguez-Valera F."/>
        </authorList>
    </citation>
    <scope>NUCLEOTIDE SEQUENCE [LARGE SCALE GENOMIC DNA]</scope>
    <source>
        <strain evidence="16">MED-G24</strain>
    </source>
</reference>
<evidence type="ECO:0000256" key="8">
    <source>
        <dbReference type="ARBA" id="ARBA00022679"/>
    </source>
</evidence>
<comment type="subcellular location">
    <subcellularLocation>
        <location evidence="1 14">Cell membrane</location>
        <topology evidence="1 14">Peripheral membrane protein</topology>
        <orientation evidence="1 14">Cytoplasmic side</orientation>
    </subcellularLocation>
</comment>
<evidence type="ECO:0000256" key="7">
    <source>
        <dbReference type="ARBA" id="ARBA00022475"/>
    </source>
</evidence>
<keyword evidence="7 14" id="KW-1003">Cell membrane</keyword>
<dbReference type="SUPFAM" id="SSF69593">
    <property type="entry name" value="Glycerol-3-phosphate (1)-acyltransferase"/>
    <property type="match status" value="1"/>
</dbReference>
<evidence type="ECO:0000259" key="15">
    <source>
        <dbReference type="SMART" id="SM00563"/>
    </source>
</evidence>
<comment type="caution">
    <text evidence="16">The sequence shown here is derived from an EMBL/GenBank/DDBJ whole genome shotgun (WGS) entry which is preliminary data.</text>
</comment>
<dbReference type="PANTHER" id="PTHR12563:SF17">
    <property type="entry name" value="DIHYDROXYACETONE PHOSPHATE ACYLTRANSFERASE"/>
    <property type="match status" value="1"/>
</dbReference>
<dbReference type="InterPro" id="IPR045520">
    <property type="entry name" value="GPAT/DHAPAT_C"/>
</dbReference>
<evidence type="ECO:0000313" key="17">
    <source>
        <dbReference type="Proteomes" id="UP000219327"/>
    </source>
</evidence>
<keyword evidence="14" id="KW-0444">Lipid biosynthesis</keyword>
<dbReference type="Pfam" id="PF19277">
    <property type="entry name" value="GPAT_C"/>
    <property type="match status" value="1"/>
</dbReference>
<dbReference type="GO" id="GO:0004366">
    <property type="term" value="F:glycerol-3-phosphate O-acyltransferase activity"/>
    <property type="evidence" value="ECO:0007669"/>
    <property type="project" value="UniProtKB-UniRule"/>
</dbReference>
<dbReference type="InterPro" id="IPR002123">
    <property type="entry name" value="Plipid/glycerol_acylTrfase"/>
</dbReference>
<dbReference type="PIRSF" id="PIRSF500064">
    <property type="entry name" value="GPAT"/>
    <property type="match status" value="1"/>
</dbReference>
<organism evidence="16 17">
    <name type="scientific">OM182 bacterium MED-G24</name>
    <dbReference type="NCBI Taxonomy" id="1986255"/>
    <lineage>
        <taxon>Bacteria</taxon>
        <taxon>Pseudomonadati</taxon>
        <taxon>Pseudomonadota</taxon>
        <taxon>Gammaproteobacteria</taxon>
        <taxon>OMG group</taxon>
        <taxon>OM182 clade</taxon>
    </lineage>
</organism>
<sequence length="836" mass="94859">MVETDSPRSGDDTKPELLRRLTNIRFQLSRASLNAWINPTVLHCDESLGISQDDAVAYVLPHRSLADLLVVDHAVRQANLRPLVEPLSHTTEDRSFFFLGHPEGWFGRRARARPSPRMDRLLASQHELSQDILVLPVSVFWGHQPSQEKSLVRLILSENWTATSRLRKFLAILFLRNHILVEFSRPLSLRDLIRTGDGELLDPQRQRRKLMRVLRVHFSRQRQAIVGPDLSHRRTLINRIVTTNHVQEVVSREAAASNRSVDVVTRTAAGYAHEIVSHQSYRVIRLFNSLLGWLWNHIYDGIDVHHVDTLRSVGGTHEIIYVPCHRSHIDYLLLSYVLYHNGLTPPHVAAGENLNLPIIGGLLRRGGAFFMRRSFREDLLYRAVFDEYLHQIFIKGYSVEYFVEGSRSRTGRMLTPKTGMLAMTMRSFVRDDSKPIAFVPVYFNYQKVIESPTYLRELTGSQKKPESVFDIFRVFATFKHAFGRVAVSFGTPLMLPEHLDETTPDWREIHVDDPQWSKVNRKLAMRLVTLINKAASVGPVNLVSTALLSTRRQTMAVHHLHGQLNVLAELARQAPVSPAPIVSDQDPSHLLSATEEIIGVERWSQGLGDVVNANQNTSILMTYYRNSTLHWFILPGLLCRLMRVHRSMDLGDIFTHVERLYPFVQAELFLPWQSTDLRNVLRHYLVALEHLNLLNVDEETVTACDPASTHYATLTTLAELADPTLERCFIVLGLLTETPMPIADVQTRAAAVAEYLASIYGINSPDFFDASLFASFINALSDQGLLALTEDDGIRWHDDLIPLQQTIGGLINSEFNNYLQHALQMSTVPTAGETTA</sequence>
<dbReference type="InterPro" id="IPR041728">
    <property type="entry name" value="GPAT/DHAPAT_LPLAT"/>
</dbReference>
<dbReference type="InterPro" id="IPR022284">
    <property type="entry name" value="GPAT/DHAPAT"/>
</dbReference>
<dbReference type="EMBL" id="NTKD01000005">
    <property type="protein sequence ID" value="PDH41271.1"/>
    <property type="molecule type" value="Genomic_DNA"/>
</dbReference>
<dbReference type="GO" id="GO:0006631">
    <property type="term" value="P:fatty acid metabolic process"/>
    <property type="evidence" value="ECO:0007669"/>
    <property type="project" value="TreeGrafter"/>
</dbReference>